<evidence type="ECO:0000256" key="1">
    <source>
        <dbReference type="SAM" id="MobiDB-lite"/>
    </source>
</evidence>
<gene>
    <name evidence="2" type="ORF">EVAR_193_1</name>
</gene>
<reference evidence="2 3" key="1">
    <citation type="journal article" date="2019" name="Commun. Biol.">
        <title>The bagworm genome reveals a unique fibroin gene that provides high tensile strength.</title>
        <authorList>
            <person name="Kono N."/>
            <person name="Nakamura H."/>
            <person name="Ohtoshi R."/>
            <person name="Tomita M."/>
            <person name="Numata K."/>
            <person name="Arakawa K."/>
        </authorList>
    </citation>
    <scope>NUCLEOTIDE SEQUENCE [LARGE SCALE GENOMIC DNA]</scope>
</reference>
<dbReference type="Proteomes" id="UP000299102">
    <property type="component" value="Unassembled WGS sequence"/>
</dbReference>
<accession>A0A4C1SBW3</accession>
<organism evidence="2 3">
    <name type="scientific">Eumeta variegata</name>
    <name type="common">Bagworm moth</name>
    <name type="synonym">Eumeta japonica</name>
    <dbReference type="NCBI Taxonomy" id="151549"/>
    <lineage>
        <taxon>Eukaryota</taxon>
        <taxon>Metazoa</taxon>
        <taxon>Ecdysozoa</taxon>
        <taxon>Arthropoda</taxon>
        <taxon>Hexapoda</taxon>
        <taxon>Insecta</taxon>
        <taxon>Pterygota</taxon>
        <taxon>Neoptera</taxon>
        <taxon>Endopterygota</taxon>
        <taxon>Lepidoptera</taxon>
        <taxon>Glossata</taxon>
        <taxon>Ditrysia</taxon>
        <taxon>Tineoidea</taxon>
        <taxon>Psychidae</taxon>
        <taxon>Oiketicinae</taxon>
        <taxon>Eumeta</taxon>
    </lineage>
</organism>
<feature type="region of interest" description="Disordered" evidence="1">
    <location>
        <begin position="52"/>
        <end position="82"/>
    </location>
</feature>
<evidence type="ECO:0000313" key="3">
    <source>
        <dbReference type="Proteomes" id="UP000299102"/>
    </source>
</evidence>
<sequence length="82" mass="9041">MSVDDRHAGDSWADVRNGIAHVYVTENHYAKIHVVRTVSILSGRLIQLRDGSHATAARRRPAGVRPALDRSTPMKLGKDDVV</sequence>
<keyword evidence="3" id="KW-1185">Reference proteome</keyword>
<dbReference type="EMBL" id="BGZK01000001">
    <property type="protein sequence ID" value="GBO98667.1"/>
    <property type="molecule type" value="Genomic_DNA"/>
</dbReference>
<evidence type="ECO:0000313" key="2">
    <source>
        <dbReference type="EMBL" id="GBO98667.1"/>
    </source>
</evidence>
<proteinExistence type="predicted"/>
<protein>
    <submittedName>
        <fullName evidence="2">Uncharacterized protein</fullName>
    </submittedName>
</protein>
<comment type="caution">
    <text evidence="2">The sequence shown here is derived from an EMBL/GenBank/DDBJ whole genome shotgun (WGS) entry which is preliminary data.</text>
</comment>
<dbReference type="AlphaFoldDB" id="A0A4C1SBW3"/>
<name>A0A4C1SBW3_EUMVA</name>